<dbReference type="Proteomes" id="UP001596407">
    <property type="component" value="Unassembled WGS sequence"/>
</dbReference>
<sequence length="253" mass="26936">MNVPDEPKVLVPLAVLDGESLAPALVAALSTVPVELVGYHALPEQTPPGQARMQFEERMEQELADLVAAFEEVGGTVETRIVFTHEPEQTFERVAVEESCDAVLLNNPAPVVEDVLVPLRGEVNVERVVALVARLLEATDATATLYHVADAEDERAAGRALIDAAVESLVAAGVPRARLTEQIVVSETPVKTLAEAASETDLVVMGESKPSIQERFFGEVSEQVSTQSVTPALVVRRLPAVEAADDGDGGKTE</sequence>
<gene>
    <name evidence="2" type="ORF">ACFQJ6_09950</name>
</gene>
<evidence type="ECO:0000259" key="1">
    <source>
        <dbReference type="Pfam" id="PF00582"/>
    </source>
</evidence>
<name>A0ABD5WJN0_9EURY</name>
<organism evidence="2 3">
    <name type="scientific">Halorussus caseinilyticus</name>
    <dbReference type="NCBI Taxonomy" id="3034025"/>
    <lineage>
        <taxon>Archaea</taxon>
        <taxon>Methanobacteriati</taxon>
        <taxon>Methanobacteriota</taxon>
        <taxon>Stenosarchaea group</taxon>
        <taxon>Halobacteria</taxon>
        <taxon>Halobacteriales</taxon>
        <taxon>Haladaptataceae</taxon>
        <taxon>Halorussus</taxon>
    </lineage>
</organism>
<feature type="domain" description="UspA" evidence="1">
    <location>
        <begin position="114"/>
        <end position="236"/>
    </location>
</feature>
<comment type="caution">
    <text evidence="2">The sequence shown here is derived from an EMBL/GenBank/DDBJ whole genome shotgun (WGS) entry which is preliminary data.</text>
</comment>
<dbReference type="PRINTS" id="PR01438">
    <property type="entry name" value="UNVRSLSTRESS"/>
</dbReference>
<dbReference type="InterPro" id="IPR006015">
    <property type="entry name" value="Universal_stress_UspA"/>
</dbReference>
<evidence type="ECO:0000313" key="2">
    <source>
        <dbReference type="EMBL" id="MFC7080388.1"/>
    </source>
</evidence>
<proteinExistence type="predicted"/>
<dbReference type="Pfam" id="PF00582">
    <property type="entry name" value="Usp"/>
    <property type="match status" value="1"/>
</dbReference>
<protein>
    <submittedName>
        <fullName evidence="2">Universal stress protein</fullName>
    </submittedName>
</protein>
<dbReference type="AlphaFoldDB" id="A0ABD5WJN0"/>
<dbReference type="RefSeq" id="WP_276281759.1">
    <property type="nucleotide sequence ID" value="NZ_CP119809.1"/>
</dbReference>
<keyword evidence="3" id="KW-1185">Reference proteome</keyword>
<dbReference type="Gene3D" id="3.40.50.12370">
    <property type="match status" value="1"/>
</dbReference>
<dbReference type="InterPro" id="IPR006016">
    <property type="entry name" value="UspA"/>
</dbReference>
<accession>A0ABD5WJN0</accession>
<dbReference type="SUPFAM" id="SSF52402">
    <property type="entry name" value="Adenine nucleotide alpha hydrolases-like"/>
    <property type="match status" value="1"/>
</dbReference>
<dbReference type="EMBL" id="JBHSZH010000005">
    <property type="protein sequence ID" value="MFC7080388.1"/>
    <property type="molecule type" value="Genomic_DNA"/>
</dbReference>
<dbReference type="GeneID" id="79302979"/>
<evidence type="ECO:0000313" key="3">
    <source>
        <dbReference type="Proteomes" id="UP001596407"/>
    </source>
</evidence>
<reference evidence="2 3" key="1">
    <citation type="journal article" date="2019" name="Int. J. Syst. Evol. Microbiol.">
        <title>The Global Catalogue of Microorganisms (GCM) 10K type strain sequencing project: providing services to taxonomists for standard genome sequencing and annotation.</title>
        <authorList>
            <consortium name="The Broad Institute Genomics Platform"/>
            <consortium name="The Broad Institute Genome Sequencing Center for Infectious Disease"/>
            <person name="Wu L."/>
            <person name="Ma J."/>
        </authorList>
    </citation>
    <scope>NUCLEOTIDE SEQUENCE [LARGE SCALE GENOMIC DNA]</scope>
    <source>
        <strain evidence="2 3">DT72</strain>
    </source>
</reference>
<dbReference type="CDD" id="cd00293">
    <property type="entry name" value="USP-like"/>
    <property type="match status" value="1"/>
</dbReference>